<dbReference type="PATRIC" id="fig|861299.3.peg.4801"/>
<evidence type="ECO:0000256" key="1">
    <source>
        <dbReference type="SAM" id="SignalP"/>
    </source>
</evidence>
<dbReference type="InterPro" id="IPR011990">
    <property type="entry name" value="TPR-like_helical_dom_sf"/>
</dbReference>
<gene>
    <name evidence="2" type="ORF">J421_4750</name>
</gene>
<dbReference type="OrthoDB" id="622163at2"/>
<feature type="chain" id="PRO_5004795817" description="SusD/RagB family nutrient-binding outer membrane lipoprotein" evidence="1">
    <location>
        <begin position="23"/>
        <end position="500"/>
    </location>
</feature>
<dbReference type="RefSeq" id="WP_025413633.1">
    <property type="nucleotide sequence ID" value="NZ_CP007129.1"/>
</dbReference>
<keyword evidence="1" id="KW-0732">Signal</keyword>
<evidence type="ECO:0008006" key="4">
    <source>
        <dbReference type="Google" id="ProtNLM"/>
    </source>
</evidence>
<evidence type="ECO:0000313" key="3">
    <source>
        <dbReference type="Proteomes" id="UP000019151"/>
    </source>
</evidence>
<protein>
    <recommendedName>
        <fullName evidence="4">SusD/RagB family nutrient-binding outer membrane lipoprotein</fullName>
    </recommendedName>
</protein>
<name>W0RPM9_9BACT</name>
<dbReference type="PROSITE" id="PS51257">
    <property type="entry name" value="PROKAR_LIPOPROTEIN"/>
    <property type="match status" value="1"/>
</dbReference>
<dbReference type="HOGENOM" id="CLU_025928_1_0_0"/>
<dbReference type="AlphaFoldDB" id="W0RPM9"/>
<keyword evidence="2" id="KW-0614">Plasmid</keyword>
<dbReference type="KEGG" id="gba:J421_4750"/>
<reference evidence="2 3" key="1">
    <citation type="journal article" date="2014" name="Genome Announc.">
        <title>Genome Sequence and Methylome of Soil Bacterium Gemmatirosa kalamazoonensis KBS708T, a Member of the Rarely Cultivated Gemmatimonadetes Phylum.</title>
        <authorList>
            <person name="Debruyn J.M."/>
            <person name="Radosevich M."/>
            <person name="Wommack K.E."/>
            <person name="Polson S.W."/>
            <person name="Hauser L.J."/>
            <person name="Fawaz M.N."/>
            <person name="Korlach J."/>
            <person name="Tsai Y.C."/>
        </authorList>
    </citation>
    <scope>NUCLEOTIDE SEQUENCE [LARGE SCALE GENOMIC DNA]</scope>
    <source>
        <strain evidence="2 3">KBS708</strain>
        <plasmid evidence="3">Plasmid 1</plasmid>
    </source>
</reference>
<dbReference type="InParanoid" id="W0RPM9"/>
<geneLocation type="plasmid" evidence="2 3">
    <name>1</name>
</geneLocation>
<evidence type="ECO:0000313" key="2">
    <source>
        <dbReference type="EMBL" id="AHG92285.1"/>
    </source>
</evidence>
<dbReference type="Gene3D" id="1.25.40.390">
    <property type="match status" value="1"/>
</dbReference>
<dbReference type="SUPFAM" id="SSF48452">
    <property type="entry name" value="TPR-like"/>
    <property type="match status" value="1"/>
</dbReference>
<dbReference type="Proteomes" id="UP000019151">
    <property type="component" value="Plasmid 1"/>
</dbReference>
<organism evidence="2 3">
    <name type="scientific">Gemmatirosa kalamazoonensis</name>
    <dbReference type="NCBI Taxonomy" id="861299"/>
    <lineage>
        <taxon>Bacteria</taxon>
        <taxon>Pseudomonadati</taxon>
        <taxon>Gemmatimonadota</taxon>
        <taxon>Gemmatimonadia</taxon>
        <taxon>Gemmatimonadales</taxon>
        <taxon>Gemmatimonadaceae</taxon>
        <taxon>Gemmatirosa</taxon>
    </lineage>
</organism>
<sequence length="500" mass="53728">MRLTRISVAAAVVAAAITVGCSKDLTSLNVNPNQPTTAPASALFTNATVSTVQRFNGSFNTLSMTELFAQHIAQVQYIDEDRGHIRSTTIDALFTDAYRNELEDFQKIIDQGVAAKAAGISGPAQVMQSWVFQQLTDLWGDIPYSEALKGDIPGSSFTPKYDAQKDIYYGLLKTLTDASSALKSATDAGLGSADPIYKGNAAQWAKFANSMRARLAMRMSKADPTKADAELRAAIAAGLMTSNADNAQLNYPGDGVFDNPWSSNFAGRDDHRVSKTLLDTMNTLADPRVKIYAQPTKADPNVYAGLQNGLDNATASGALFNTTSRPGAIFYPGTTTYGTFGTSAGRKTPNYLQTYAEVQFILAEAAERGMAGLSAGAAKGYYDAGVRASITQWGGSNADADAYLARNGVAYRGGAQGLQQIGLQKWIAEFTQGLEAWSDWRRTGNPASIKPGPKQYPDVPGIPRRLIYPSNEQSVNLKSLTDAIARQGADSYLTHVWWDK</sequence>
<keyword evidence="3" id="KW-1185">Reference proteome</keyword>
<proteinExistence type="predicted"/>
<dbReference type="EMBL" id="CP007129">
    <property type="protein sequence ID" value="AHG92285.1"/>
    <property type="molecule type" value="Genomic_DNA"/>
</dbReference>
<feature type="signal peptide" evidence="1">
    <location>
        <begin position="1"/>
        <end position="22"/>
    </location>
</feature>
<accession>W0RPM9</accession>
<dbReference type="InterPro" id="IPR041662">
    <property type="entry name" value="SusD-like_2"/>
</dbReference>
<dbReference type="Pfam" id="PF12771">
    <property type="entry name" value="SusD-like_2"/>
    <property type="match status" value="1"/>
</dbReference>